<proteinExistence type="predicted"/>
<name>A0A455UCR6_9GAMM</name>
<evidence type="ECO:0000313" key="1">
    <source>
        <dbReference type="EMBL" id="BBI63407.1"/>
    </source>
</evidence>
<organism evidence="1 2">
    <name type="scientific">Vreelandella sulfidaeris</name>
    <dbReference type="NCBI Taxonomy" id="115553"/>
    <lineage>
        <taxon>Bacteria</taxon>
        <taxon>Pseudomonadati</taxon>
        <taxon>Pseudomonadota</taxon>
        <taxon>Gammaproteobacteria</taxon>
        <taxon>Oceanospirillales</taxon>
        <taxon>Halomonadaceae</taxon>
        <taxon>Vreelandella</taxon>
    </lineage>
</organism>
<dbReference type="Proteomes" id="UP000320231">
    <property type="component" value="Chromosome"/>
</dbReference>
<reference evidence="1 2" key="1">
    <citation type="journal article" date="2019" name="Microbiol. Resour. Announc.">
        <title>Complete Genome Sequence of Halomonas sulfidaeris Strain Esulfide1 Isolated from a Metal Sulfide Rock at a Depth of 2,200 Meters, Obtained Using Nanopore Sequencing.</title>
        <authorList>
            <person name="Saito M."/>
            <person name="Nishigata A."/>
            <person name="Galipon J."/>
            <person name="Arakawa K."/>
        </authorList>
    </citation>
    <scope>NUCLEOTIDE SEQUENCE [LARGE SCALE GENOMIC DNA]</scope>
    <source>
        <strain evidence="1 2">ATCC BAA-803</strain>
    </source>
</reference>
<dbReference type="EMBL" id="AP019514">
    <property type="protein sequence ID" value="BBI63407.1"/>
    <property type="molecule type" value="Genomic_DNA"/>
</dbReference>
<protein>
    <submittedName>
        <fullName evidence="1">Uncharacterized protein</fullName>
    </submittedName>
</protein>
<sequence>MRTKSYVTQAKIRKLKFYYTGKACKYGHRAQRYTVDKHCVVCKKIKIESI</sequence>
<accession>A0A455UCR6</accession>
<dbReference type="KEGG" id="hsr:HSBAA_47130"/>
<evidence type="ECO:0000313" key="2">
    <source>
        <dbReference type="Proteomes" id="UP000320231"/>
    </source>
</evidence>
<dbReference type="AlphaFoldDB" id="A0A455UCR6"/>
<gene>
    <name evidence="1" type="ORF">HSBAA_47130</name>
</gene>